<dbReference type="PROSITE" id="PS50110">
    <property type="entry name" value="RESPONSE_REGULATORY"/>
    <property type="match status" value="1"/>
</dbReference>
<dbReference type="SMART" id="SM00448">
    <property type="entry name" value="REC"/>
    <property type="match status" value="1"/>
</dbReference>
<dbReference type="InterPro" id="IPR001789">
    <property type="entry name" value="Sig_transdc_resp-reg_receiver"/>
</dbReference>
<evidence type="ECO:0000256" key="1">
    <source>
        <dbReference type="ARBA" id="ARBA00022553"/>
    </source>
</evidence>
<dbReference type="PANTHER" id="PTHR44591:SF3">
    <property type="entry name" value="RESPONSE REGULATORY DOMAIN-CONTAINING PROTEIN"/>
    <property type="match status" value="1"/>
</dbReference>
<dbReference type="InterPro" id="IPR011006">
    <property type="entry name" value="CheY-like_superfamily"/>
</dbReference>
<feature type="modified residue" description="4-aspartylphosphate" evidence="2">
    <location>
        <position position="69"/>
    </location>
</feature>
<dbReference type="RefSeq" id="WP_190442811.1">
    <property type="nucleotide sequence ID" value="NZ_JAMPKM010000049.1"/>
</dbReference>
<dbReference type="InterPro" id="IPR050595">
    <property type="entry name" value="Bact_response_regulator"/>
</dbReference>
<comment type="caution">
    <text evidence="4">The sequence shown here is derived from an EMBL/GenBank/DDBJ whole genome shotgun (WGS) entry which is preliminary data.</text>
</comment>
<evidence type="ECO:0000313" key="5">
    <source>
        <dbReference type="Proteomes" id="UP001464891"/>
    </source>
</evidence>
<keyword evidence="5" id="KW-1185">Reference proteome</keyword>
<dbReference type="Gene3D" id="3.40.50.2300">
    <property type="match status" value="1"/>
</dbReference>
<organism evidence="4 5">
    <name type="scientific">Trichocoleus desertorum GB2-A4</name>
    <dbReference type="NCBI Taxonomy" id="2933944"/>
    <lineage>
        <taxon>Bacteria</taxon>
        <taxon>Bacillati</taxon>
        <taxon>Cyanobacteriota</taxon>
        <taxon>Cyanophyceae</taxon>
        <taxon>Leptolyngbyales</taxon>
        <taxon>Trichocoleusaceae</taxon>
        <taxon>Trichocoleus</taxon>
    </lineage>
</organism>
<keyword evidence="1 2" id="KW-0597">Phosphoprotein</keyword>
<dbReference type="Pfam" id="PF00072">
    <property type="entry name" value="Response_reg"/>
    <property type="match status" value="1"/>
</dbReference>
<sequence>MQRNGMSEEPDIKSRLRGISILLVEDDPDTLAIFDLFLTHMGATVATATTVKAALKMAEEVQPDILISDLQLPDGNGYDLLDMIRKLPSSSSKLIPAIVMTGHSTPFSEPAYNQGALSGGFQKFLAKPFNIDELLAAIAEFTRGVDQDAHVYCCDI</sequence>
<dbReference type="Proteomes" id="UP001464891">
    <property type="component" value="Unassembled WGS sequence"/>
</dbReference>
<dbReference type="PANTHER" id="PTHR44591">
    <property type="entry name" value="STRESS RESPONSE REGULATOR PROTEIN 1"/>
    <property type="match status" value="1"/>
</dbReference>
<evidence type="ECO:0000256" key="2">
    <source>
        <dbReference type="PROSITE-ProRule" id="PRU00169"/>
    </source>
</evidence>
<accession>A0ABV0JGF2</accession>
<feature type="domain" description="Response regulatory" evidence="3">
    <location>
        <begin position="20"/>
        <end position="142"/>
    </location>
</feature>
<evidence type="ECO:0000259" key="3">
    <source>
        <dbReference type="PROSITE" id="PS50110"/>
    </source>
</evidence>
<gene>
    <name evidence="4" type="ORF">NC998_27670</name>
</gene>
<reference evidence="4 5" key="1">
    <citation type="submission" date="2022-04" db="EMBL/GenBank/DDBJ databases">
        <title>Positive selection, recombination, and allopatry shape intraspecific diversity of widespread and dominant cyanobacteria.</title>
        <authorList>
            <person name="Wei J."/>
            <person name="Shu W."/>
            <person name="Hu C."/>
        </authorList>
    </citation>
    <scope>NUCLEOTIDE SEQUENCE [LARGE SCALE GENOMIC DNA]</scope>
    <source>
        <strain evidence="4 5">GB2-A4</strain>
    </source>
</reference>
<dbReference type="EMBL" id="JAMPKM010000049">
    <property type="protein sequence ID" value="MEP0820869.1"/>
    <property type="molecule type" value="Genomic_DNA"/>
</dbReference>
<evidence type="ECO:0000313" key="4">
    <source>
        <dbReference type="EMBL" id="MEP0820869.1"/>
    </source>
</evidence>
<proteinExistence type="predicted"/>
<protein>
    <submittedName>
        <fullName evidence="4">Response regulator</fullName>
    </submittedName>
</protein>
<name>A0ABV0JGF2_9CYAN</name>
<dbReference type="SUPFAM" id="SSF52172">
    <property type="entry name" value="CheY-like"/>
    <property type="match status" value="1"/>
</dbReference>